<sequence length="46" mass="5486">MVLYVSPSTSTEAWPILKFPFFIGDKKYVYVLEYDLLPLIHEFFID</sequence>
<accession>A0A382AZ19</accession>
<reference evidence="1" key="1">
    <citation type="submission" date="2018-05" db="EMBL/GenBank/DDBJ databases">
        <authorList>
            <person name="Lanie J.A."/>
            <person name="Ng W.-L."/>
            <person name="Kazmierczak K.M."/>
            <person name="Andrzejewski T.M."/>
            <person name="Davidsen T.M."/>
            <person name="Wayne K.J."/>
            <person name="Tettelin H."/>
            <person name="Glass J.I."/>
            <person name="Rusch D."/>
            <person name="Podicherti R."/>
            <person name="Tsui H.-C.T."/>
            <person name="Winkler M.E."/>
        </authorList>
    </citation>
    <scope>NUCLEOTIDE SEQUENCE</scope>
</reference>
<organism evidence="1">
    <name type="scientific">marine metagenome</name>
    <dbReference type="NCBI Taxonomy" id="408172"/>
    <lineage>
        <taxon>unclassified sequences</taxon>
        <taxon>metagenomes</taxon>
        <taxon>ecological metagenomes</taxon>
    </lineage>
</organism>
<evidence type="ECO:0000313" key="1">
    <source>
        <dbReference type="EMBL" id="SVB06775.1"/>
    </source>
</evidence>
<protein>
    <submittedName>
        <fullName evidence="1">Uncharacterized protein</fullName>
    </submittedName>
</protein>
<gene>
    <name evidence="1" type="ORF">METZ01_LOCUS159629</name>
</gene>
<dbReference type="EMBL" id="UINC01027473">
    <property type="protein sequence ID" value="SVB06775.1"/>
    <property type="molecule type" value="Genomic_DNA"/>
</dbReference>
<dbReference type="AlphaFoldDB" id="A0A382AZ19"/>
<name>A0A382AZ19_9ZZZZ</name>
<proteinExistence type="predicted"/>